<keyword evidence="2" id="KW-1185">Reference proteome</keyword>
<dbReference type="Proteomes" id="UP001597452">
    <property type="component" value="Unassembled WGS sequence"/>
</dbReference>
<accession>A0ABW5QBX9</accession>
<protein>
    <submittedName>
        <fullName evidence="1">Carbonic anhydrase</fullName>
    </submittedName>
</protein>
<dbReference type="EMBL" id="JBHUMZ010000025">
    <property type="protein sequence ID" value="MFD2639504.1"/>
    <property type="molecule type" value="Genomic_DNA"/>
</dbReference>
<organism evidence="1 2">
    <name type="scientific">Piscibacillus salipiscarius</name>
    <dbReference type="NCBI Taxonomy" id="299480"/>
    <lineage>
        <taxon>Bacteria</taxon>
        <taxon>Bacillati</taxon>
        <taxon>Bacillota</taxon>
        <taxon>Bacilli</taxon>
        <taxon>Bacillales</taxon>
        <taxon>Bacillaceae</taxon>
        <taxon>Piscibacillus</taxon>
    </lineage>
</organism>
<dbReference type="RefSeq" id="WP_377329428.1">
    <property type="nucleotide sequence ID" value="NZ_JBHUMZ010000025.1"/>
</dbReference>
<reference evidence="2" key="1">
    <citation type="journal article" date="2019" name="Int. J. Syst. Evol. Microbiol.">
        <title>The Global Catalogue of Microorganisms (GCM) 10K type strain sequencing project: providing services to taxonomists for standard genome sequencing and annotation.</title>
        <authorList>
            <consortium name="The Broad Institute Genomics Platform"/>
            <consortium name="The Broad Institute Genome Sequencing Center for Infectious Disease"/>
            <person name="Wu L."/>
            <person name="Ma J."/>
        </authorList>
    </citation>
    <scope>NUCLEOTIDE SEQUENCE [LARGE SCALE GENOMIC DNA]</scope>
    <source>
        <strain evidence="2">TISTR 1571</strain>
    </source>
</reference>
<sequence>MAEGTFVTAINCMDGRVQEPVIKWMKSKYEVDYVDMITEAGPNKYLLDGNEDQVNSLKSKVDISYSKHGSKVLAMVGHHDCAGNPVNKEEKAAQIKQAIKKINTWGFDMEVLGLYVNENWEVETLD</sequence>
<dbReference type="Pfam" id="PF20393">
    <property type="entry name" value="Pro_CA_2"/>
    <property type="match status" value="1"/>
</dbReference>
<gene>
    <name evidence="1" type="ORF">ACFSW4_11545</name>
</gene>
<dbReference type="InterPro" id="IPR046871">
    <property type="entry name" value="Pro_CA_2"/>
</dbReference>
<name>A0ABW5QBX9_9BACI</name>
<comment type="caution">
    <text evidence="1">The sequence shown here is derived from an EMBL/GenBank/DDBJ whole genome shotgun (WGS) entry which is preliminary data.</text>
</comment>
<evidence type="ECO:0000313" key="1">
    <source>
        <dbReference type="EMBL" id="MFD2639504.1"/>
    </source>
</evidence>
<evidence type="ECO:0000313" key="2">
    <source>
        <dbReference type="Proteomes" id="UP001597452"/>
    </source>
</evidence>
<proteinExistence type="predicted"/>